<dbReference type="eggNOG" id="COG2836">
    <property type="taxonomic scope" value="Bacteria"/>
</dbReference>
<feature type="transmembrane region" description="Helical" evidence="1">
    <location>
        <begin position="174"/>
        <end position="197"/>
    </location>
</feature>
<keyword evidence="1" id="KW-0812">Transmembrane</keyword>
<feature type="domain" description="Urease accessory protein UreH-like transmembrane" evidence="2">
    <location>
        <begin position="7"/>
        <end position="222"/>
    </location>
</feature>
<dbReference type="OrthoDB" id="9800141at2"/>
<feature type="transmembrane region" description="Helical" evidence="1">
    <location>
        <begin position="76"/>
        <end position="95"/>
    </location>
</feature>
<dbReference type="InterPro" id="IPR039447">
    <property type="entry name" value="UreH-like_TM_dom"/>
</dbReference>
<dbReference type="PANTHER" id="PTHR42208:SF1">
    <property type="entry name" value="HEAVY METAL TRANSPORTER"/>
    <property type="match status" value="1"/>
</dbReference>
<evidence type="ECO:0000313" key="4">
    <source>
        <dbReference type="Proteomes" id="UP000001887"/>
    </source>
</evidence>
<evidence type="ECO:0000259" key="2">
    <source>
        <dbReference type="Pfam" id="PF13386"/>
    </source>
</evidence>
<dbReference type="PANTHER" id="PTHR42208">
    <property type="entry name" value="HEAVY METAL TRANSPORTER-RELATED"/>
    <property type="match status" value="1"/>
</dbReference>
<accession>D2QYL0</accession>
<organism evidence="3 4">
    <name type="scientific">Pirellula staleyi (strain ATCC 27377 / DSM 6068 / ICPB 4128)</name>
    <name type="common">Pirella staleyi</name>
    <dbReference type="NCBI Taxonomy" id="530564"/>
    <lineage>
        <taxon>Bacteria</taxon>
        <taxon>Pseudomonadati</taxon>
        <taxon>Planctomycetota</taxon>
        <taxon>Planctomycetia</taxon>
        <taxon>Pirellulales</taxon>
        <taxon>Pirellulaceae</taxon>
        <taxon>Pirellula</taxon>
    </lineage>
</organism>
<keyword evidence="1" id="KW-1133">Transmembrane helix</keyword>
<feature type="transmembrane region" description="Helical" evidence="1">
    <location>
        <begin position="209"/>
        <end position="229"/>
    </location>
</feature>
<keyword evidence="1" id="KW-0472">Membrane</keyword>
<protein>
    <recommendedName>
        <fullName evidence="2">Urease accessory protein UreH-like transmembrane domain-containing protein</fullName>
    </recommendedName>
</protein>
<gene>
    <name evidence="3" type="ordered locus">Psta_3508</name>
</gene>
<name>D2QYL0_PIRSD</name>
<proteinExistence type="predicted"/>
<dbReference type="STRING" id="530564.Psta_3508"/>
<dbReference type="KEGG" id="psl:Psta_3508"/>
<feature type="transmembrane region" description="Helical" evidence="1">
    <location>
        <begin position="145"/>
        <end position="168"/>
    </location>
</feature>
<dbReference type="EMBL" id="CP001848">
    <property type="protein sequence ID" value="ADB18169.1"/>
    <property type="molecule type" value="Genomic_DNA"/>
</dbReference>
<dbReference type="HOGENOM" id="CLU_032635_1_0_0"/>
<feature type="transmembrane region" description="Helical" evidence="1">
    <location>
        <begin position="44"/>
        <end position="64"/>
    </location>
</feature>
<dbReference type="Pfam" id="PF13386">
    <property type="entry name" value="DsbD_2"/>
    <property type="match status" value="1"/>
</dbReference>
<reference evidence="3 4" key="1">
    <citation type="journal article" date="2009" name="Stand. Genomic Sci.">
        <title>Complete genome sequence of Pirellula staleyi type strain (ATCC 27377).</title>
        <authorList>
            <person name="Clum A."/>
            <person name="Tindall B.J."/>
            <person name="Sikorski J."/>
            <person name="Ivanova N."/>
            <person name="Mavrommatis K."/>
            <person name="Lucas S."/>
            <person name="Glavina del Rio T."/>
            <person name="Nolan M."/>
            <person name="Chen F."/>
            <person name="Tice H."/>
            <person name="Pitluck S."/>
            <person name="Cheng J.F."/>
            <person name="Chertkov O."/>
            <person name="Brettin T."/>
            <person name="Han C."/>
            <person name="Detter J.C."/>
            <person name="Kuske C."/>
            <person name="Bruce D."/>
            <person name="Goodwin L."/>
            <person name="Ovchinikova G."/>
            <person name="Pati A."/>
            <person name="Mikhailova N."/>
            <person name="Chen A."/>
            <person name="Palaniappan K."/>
            <person name="Land M."/>
            <person name="Hauser L."/>
            <person name="Chang Y.J."/>
            <person name="Jeffries C.D."/>
            <person name="Chain P."/>
            <person name="Rohde M."/>
            <person name="Goker M."/>
            <person name="Bristow J."/>
            <person name="Eisen J.A."/>
            <person name="Markowitz V."/>
            <person name="Hugenholtz P."/>
            <person name="Kyrpides N.C."/>
            <person name="Klenk H.P."/>
            <person name="Lapidus A."/>
        </authorList>
    </citation>
    <scope>NUCLEOTIDE SEQUENCE [LARGE SCALE GENOMIC DNA]</scope>
    <source>
        <strain evidence="4">ATCC 27377 / DSM 6068 / ICPB 4128</strain>
    </source>
</reference>
<dbReference type="AlphaFoldDB" id="D2QYL0"/>
<sequence length="248" mass="25426">MIELPLIFMTGILGASHCLGMCGPLALIVGVSSSGWSSALARQIVYSLGRIFTYAVLGAVAGYAGDRLSGYSQGMTNVPAVLAILAGLMLVYQGAKATGIISYLSRVASYFSFRKTSTTNTPSGTVCLAGGMIGKLLRQPHATGAFMAGMATGLLPCGLLYGMLALAVSTHQVAAGALLMIVFGLGTTPMMIVAGLGGRLLSLSMRRSIFALAAWCLLLTGAVSIVRGASFLAMPGEKPAGCPFCSEK</sequence>
<keyword evidence="4" id="KW-1185">Reference proteome</keyword>
<evidence type="ECO:0000313" key="3">
    <source>
        <dbReference type="EMBL" id="ADB18169.1"/>
    </source>
</evidence>
<feature type="transmembrane region" description="Helical" evidence="1">
    <location>
        <begin position="6"/>
        <end position="32"/>
    </location>
</feature>
<evidence type="ECO:0000256" key="1">
    <source>
        <dbReference type="SAM" id="Phobius"/>
    </source>
</evidence>
<dbReference type="Proteomes" id="UP000001887">
    <property type="component" value="Chromosome"/>
</dbReference>